<dbReference type="PANTHER" id="PTHR30146:SF148">
    <property type="entry name" value="HTH-TYPE TRANSCRIPTIONAL REPRESSOR PURR-RELATED"/>
    <property type="match status" value="1"/>
</dbReference>
<dbReference type="EMBL" id="CAKMMF010000008">
    <property type="protein sequence ID" value="CAH1202678.1"/>
    <property type="molecule type" value="Genomic_DNA"/>
</dbReference>
<dbReference type="InterPro" id="IPR010982">
    <property type="entry name" value="Lambda_DNA-bd_dom_sf"/>
</dbReference>
<dbReference type="SMART" id="SM00354">
    <property type="entry name" value="HTH_LACI"/>
    <property type="match status" value="1"/>
</dbReference>
<evidence type="ECO:0000259" key="5">
    <source>
        <dbReference type="PROSITE" id="PS50932"/>
    </source>
</evidence>
<reference evidence="6" key="1">
    <citation type="submission" date="2022-01" db="EMBL/GenBank/DDBJ databases">
        <authorList>
            <person name="Criscuolo A."/>
        </authorList>
    </citation>
    <scope>NUCLEOTIDE SEQUENCE</scope>
    <source>
        <strain evidence="6">CIP111893</strain>
    </source>
</reference>
<sequence>MKRITMQQIADHLGLSKFAVSKALSGKGGVSEATKKRVIQAASELGYFGQKSAYVKNQIPAERKASIHGKRSVLVLMPNTRFQNKESLYWGKILEGISEELDVRQLGMIIVSDSRSEDFLHVLNLEGILGMIGVGQIESSLLLEVHRLGLPLILVDHEDALIPTDTVFANNRDSMSRLCTHLVGLGHTRLHFLGDIQFSSSFHDRWIGFREVLELNGLTVPDRQDPMLRLRGVEIGEYGSDVKEWIAAQKRNKPMPSALVCANDSIALHVRQLLKEADIEVPAGMAITGFDNIDDAYRSDPPITTVDVPKQAMGHRAVKRLLERISNPEQPYEKILVCAELVHRDSTAAPVSADAQK</sequence>
<organism evidence="6 7">
    <name type="scientific">Paenibacillus plantiphilus</name>
    <dbReference type="NCBI Taxonomy" id="2905650"/>
    <lineage>
        <taxon>Bacteria</taxon>
        <taxon>Bacillati</taxon>
        <taxon>Bacillota</taxon>
        <taxon>Bacilli</taxon>
        <taxon>Bacillales</taxon>
        <taxon>Paenibacillaceae</taxon>
        <taxon>Paenibacillus</taxon>
    </lineage>
</organism>
<evidence type="ECO:0000313" key="7">
    <source>
        <dbReference type="Proteomes" id="UP000838686"/>
    </source>
</evidence>
<evidence type="ECO:0000256" key="3">
    <source>
        <dbReference type="ARBA" id="ARBA00023125"/>
    </source>
</evidence>
<dbReference type="SUPFAM" id="SSF53822">
    <property type="entry name" value="Periplasmic binding protein-like I"/>
    <property type="match status" value="1"/>
</dbReference>
<gene>
    <name evidence="6" type="primary">degA_1</name>
    <name evidence="6" type="ORF">PAECIP111893_01879</name>
</gene>
<accession>A0ABM9C5Y1</accession>
<dbReference type="RefSeq" id="WP_236340339.1">
    <property type="nucleotide sequence ID" value="NZ_CAKMMF010000008.1"/>
</dbReference>
<protein>
    <submittedName>
        <fullName evidence="6">HTH-type transcriptional regulator DegA</fullName>
    </submittedName>
</protein>
<comment type="caution">
    <text evidence="6">The sequence shown here is derived from an EMBL/GenBank/DDBJ whole genome shotgun (WGS) entry which is preliminary data.</text>
</comment>
<evidence type="ECO:0000256" key="1">
    <source>
        <dbReference type="ARBA" id="ARBA00022491"/>
    </source>
</evidence>
<dbReference type="PANTHER" id="PTHR30146">
    <property type="entry name" value="LACI-RELATED TRANSCRIPTIONAL REPRESSOR"/>
    <property type="match status" value="1"/>
</dbReference>
<dbReference type="InterPro" id="IPR046335">
    <property type="entry name" value="LacI/GalR-like_sensor"/>
</dbReference>
<evidence type="ECO:0000256" key="2">
    <source>
        <dbReference type="ARBA" id="ARBA00023015"/>
    </source>
</evidence>
<keyword evidence="3" id="KW-0238">DNA-binding</keyword>
<keyword evidence="2" id="KW-0805">Transcription regulation</keyword>
<dbReference type="InterPro" id="IPR000843">
    <property type="entry name" value="HTH_LacI"/>
</dbReference>
<dbReference type="Gene3D" id="1.10.260.40">
    <property type="entry name" value="lambda repressor-like DNA-binding domains"/>
    <property type="match status" value="1"/>
</dbReference>
<evidence type="ECO:0000256" key="4">
    <source>
        <dbReference type="ARBA" id="ARBA00023163"/>
    </source>
</evidence>
<dbReference type="SUPFAM" id="SSF47413">
    <property type="entry name" value="lambda repressor-like DNA-binding domains"/>
    <property type="match status" value="1"/>
</dbReference>
<dbReference type="PROSITE" id="PS50932">
    <property type="entry name" value="HTH_LACI_2"/>
    <property type="match status" value="1"/>
</dbReference>
<proteinExistence type="predicted"/>
<keyword evidence="7" id="KW-1185">Reference proteome</keyword>
<evidence type="ECO:0000313" key="6">
    <source>
        <dbReference type="EMBL" id="CAH1202678.1"/>
    </source>
</evidence>
<feature type="domain" description="HTH lacI-type" evidence="5">
    <location>
        <begin position="4"/>
        <end position="47"/>
    </location>
</feature>
<keyword evidence="1" id="KW-0678">Repressor</keyword>
<name>A0ABM9C5Y1_9BACL</name>
<dbReference type="Proteomes" id="UP000838686">
    <property type="component" value="Unassembled WGS sequence"/>
</dbReference>
<dbReference type="Pfam" id="PF13377">
    <property type="entry name" value="Peripla_BP_3"/>
    <property type="match status" value="1"/>
</dbReference>
<dbReference type="CDD" id="cd01392">
    <property type="entry name" value="HTH_LacI"/>
    <property type="match status" value="1"/>
</dbReference>
<dbReference type="Pfam" id="PF00356">
    <property type="entry name" value="LacI"/>
    <property type="match status" value="1"/>
</dbReference>
<dbReference type="Gene3D" id="3.40.50.2300">
    <property type="match status" value="2"/>
</dbReference>
<keyword evidence="4" id="KW-0804">Transcription</keyword>
<dbReference type="InterPro" id="IPR028082">
    <property type="entry name" value="Peripla_BP_I"/>
</dbReference>